<evidence type="ECO:0000313" key="3">
    <source>
        <dbReference type="EMBL" id="KAK6351470.1"/>
    </source>
</evidence>
<dbReference type="Pfam" id="PF14420">
    <property type="entry name" value="Clr5"/>
    <property type="match status" value="1"/>
</dbReference>
<sequence length="352" mass="39901">MSGGAAVFNSRYSRAVLSKSDWEDHREFIQKHYIENDKTLEDLKVLLKENLGVEVTKHQLEYRCRRWKFRKNYSQAYPRQSQNQSVLKFGPVEAKKGRAKPKASCESPTSPDRQAVRVPQEDGIRPSSPYASHVFSHSRPFVPGLHGPSLPRLADDIGYPMYLGPRSCIGSEDVYSTQDQNGNKLLRNIPEIDALSLASYDSSLYRVPSPELDQVDYSERSSSPLHRTFETSLESRHEQMDPKYDLWFQKYVQGHLGSNPNSNVRNSVAPYLDSSYNTWPLSAPHPFYDSTTGMDNWEEPGLHSNGCTESLQPQQQNNFAVQRSYLAEYGPGGLIGYGCEYPHLGDGKTNNQ</sequence>
<comment type="caution">
    <text evidence="3">The sequence shown here is derived from an EMBL/GenBank/DDBJ whole genome shotgun (WGS) entry which is preliminary data.</text>
</comment>
<dbReference type="Proteomes" id="UP001313282">
    <property type="component" value="Unassembled WGS sequence"/>
</dbReference>
<proteinExistence type="predicted"/>
<name>A0AAN8N8N0_9PEZI</name>
<evidence type="ECO:0000313" key="4">
    <source>
        <dbReference type="Proteomes" id="UP001313282"/>
    </source>
</evidence>
<protein>
    <recommendedName>
        <fullName evidence="2">Clr5 domain-containing protein</fullName>
    </recommendedName>
</protein>
<organism evidence="3 4">
    <name type="scientific">Orbilia javanica</name>
    <dbReference type="NCBI Taxonomy" id="47235"/>
    <lineage>
        <taxon>Eukaryota</taxon>
        <taxon>Fungi</taxon>
        <taxon>Dikarya</taxon>
        <taxon>Ascomycota</taxon>
        <taxon>Pezizomycotina</taxon>
        <taxon>Orbiliomycetes</taxon>
        <taxon>Orbiliales</taxon>
        <taxon>Orbiliaceae</taxon>
        <taxon>Orbilia</taxon>
    </lineage>
</organism>
<gene>
    <name evidence="3" type="ORF">TWF718_004630</name>
</gene>
<reference evidence="3 4" key="1">
    <citation type="submission" date="2019-10" db="EMBL/GenBank/DDBJ databases">
        <authorList>
            <person name="Palmer J.M."/>
        </authorList>
    </citation>
    <scope>NUCLEOTIDE SEQUENCE [LARGE SCALE GENOMIC DNA]</scope>
    <source>
        <strain evidence="3 4">TWF718</strain>
    </source>
</reference>
<evidence type="ECO:0000256" key="1">
    <source>
        <dbReference type="SAM" id="MobiDB-lite"/>
    </source>
</evidence>
<keyword evidence="4" id="KW-1185">Reference proteome</keyword>
<dbReference type="EMBL" id="JAVHNR010000002">
    <property type="protein sequence ID" value="KAK6351470.1"/>
    <property type="molecule type" value="Genomic_DNA"/>
</dbReference>
<feature type="domain" description="Clr5" evidence="2">
    <location>
        <begin position="19"/>
        <end position="71"/>
    </location>
</feature>
<evidence type="ECO:0000259" key="2">
    <source>
        <dbReference type="Pfam" id="PF14420"/>
    </source>
</evidence>
<dbReference type="AlphaFoldDB" id="A0AAN8N8N0"/>
<accession>A0AAN8N8N0</accession>
<feature type="region of interest" description="Disordered" evidence="1">
    <location>
        <begin position="80"/>
        <end position="127"/>
    </location>
</feature>
<dbReference type="InterPro" id="IPR025676">
    <property type="entry name" value="Clr5_dom"/>
</dbReference>